<evidence type="ECO:0000313" key="3">
    <source>
        <dbReference type="EMBL" id="CAH2219173.1"/>
    </source>
</evidence>
<gene>
    <name evidence="3" type="ORF">PECUL_23A046781</name>
</gene>
<evidence type="ECO:0000313" key="4">
    <source>
        <dbReference type="Proteomes" id="UP001295444"/>
    </source>
</evidence>
<evidence type="ECO:0000256" key="2">
    <source>
        <dbReference type="SAM" id="MobiDB-lite"/>
    </source>
</evidence>
<reference evidence="3" key="1">
    <citation type="submission" date="2022-03" db="EMBL/GenBank/DDBJ databases">
        <authorList>
            <person name="Alioto T."/>
            <person name="Alioto T."/>
            <person name="Gomez Garrido J."/>
        </authorList>
    </citation>
    <scope>NUCLEOTIDE SEQUENCE</scope>
</reference>
<protein>
    <submittedName>
        <fullName evidence="3">Uncharacterized protein</fullName>
    </submittedName>
</protein>
<comment type="similarity">
    <text evidence="1">Belongs to the transposase 22 family.</text>
</comment>
<accession>A0AAD1QWV3</accession>
<dbReference type="PANTHER" id="PTHR11505">
    <property type="entry name" value="L1 TRANSPOSABLE ELEMENT-RELATED"/>
    <property type="match status" value="1"/>
</dbReference>
<proteinExistence type="inferred from homology"/>
<dbReference type="Gene3D" id="3.30.70.1820">
    <property type="entry name" value="L1 transposable element, RRM domain"/>
    <property type="match status" value="1"/>
</dbReference>
<keyword evidence="4" id="KW-1185">Reference proteome</keyword>
<evidence type="ECO:0000256" key="1">
    <source>
        <dbReference type="ARBA" id="ARBA00061640"/>
    </source>
</evidence>
<dbReference type="Proteomes" id="UP001295444">
    <property type="component" value="Chromosome 01"/>
</dbReference>
<sequence>MSHRQKNKAAKADRASFFLAKSATPHAREGRSPDADGGAARSEEDPPLSPMSSDTGPEDSPPTTQQLKKMLSELTDTIQKNMATQIQTLTADLRKEIIEVSQRTAQIEKRMDDFAEAHNGLADKLHELDTVLHDHAVKMADMEDRSRRNNLRIRGIPESVLNPALPDYLLDLFQALSPETHPDQLIIDRAHRLRRPKHLPNSTARDVIVRVHFYHAKERLVRASRTPGMPDPYKDLKIYTDLSAATLQFRKNLTPLTTTLREKGIMYRWGYPAKLLIQYQDSLHAVSSLPAGKEKFKMWGLPVASTDDHNKAKIPRMTPEWTPA</sequence>
<feature type="compositionally biased region" description="Polar residues" evidence="2">
    <location>
        <begin position="50"/>
        <end position="65"/>
    </location>
</feature>
<feature type="region of interest" description="Disordered" evidence="2">
    <location>
        <begin position="1"/>
        <end position="65"/>
    </location>
</feature>
<dbReference type="InterPro" id="IPR004244">
    <property type="entry name" value="Transposase_22"/>
</dbReference>
<dbReference type="InterPro" id="IPR042566">
    <property type="entry name" value="L1_C"/>
</dbReference>
<dbReference type="FunFam" id="3.30.70.1820:FF:000002">
    <property type="entry name" value="LINE-1 retrotransposable element ORF1 protein"/>
    <property type="match status" value="1"/>
</dbReference>
<dbReference type="AlphaFoldDB" id="A0AAD1QWV3"/>
<dbReference type="EMBL" id="OW240912">
    <property type="protein sequence ID" value="CAH2219173.1"/>
    <property type="molecule type" value="Genomic_DNA"/>
</dbReference>
<organism evidence="3 4">
    <name type="scientific">Pelobates cultripes</name>
    <name type="common">Western spadefoot toad</name>
    <dbReference type="NCBI Taxonomy" id="61616"/>
    <lineage>
        <taxon>Eukaryota</taxon>
        <taxon>Metazoa</taxon>
        <taxon>Chordata</taxon>
        <taxon>Craniata</taxon>
        <taxon>Vertebrata</taxon>
        <taxon>Euteleostomi</taxon>
        <taxon>Amphibia</taxon>
        <taxon>Batrachia</taxon>
        <taxon>Anura</taxon>
        <taxon>Pelobatoidea</taxon>
        <taxon>Pelobatidae</taxon>
        <taxon>Pelobates</taxon>
    </lineage>
</organism>
<dbReference type="Gene3D" id="3.30.250.20">
    <property type="entry name" value="L1 transposable element, C-terminal domain"/>
    <property type="match status" value="1"/>
</dbReference>
<name>A0AAD1QWV3_PELCU</name>